<evidence type="ECO:0000313" key="1">
    <source>
        <dbReference type="EMBL" id="EAQ78529.1"/>
    </source>
</evidence>
<dbReference type="OrthoDB" id="293952at2"/>
<dbReference type="STRING" id="314230.DSM3645_26639"/>
<reference evidence="1 2" key="1">
    <citation type="submission" date="2006-02" db="EMBL/GenBank/DDBJ databases">
        <authorList>
            <person name="Amann R."/>
            <person name="Ferriera S."/>
            <person name="Johnson J."/>
            <person name="Kravitz S."/>
            <person name="Halpern A."/>
            <person name="Remington K."/>
            <person name="Beeson K."/>
            <person name="Tran B."/>
            <person name="Rogers Y.-H."/>
            <person name="Friedman R."/>
            <person name="Venter J.C."/>
        </authorList>
    </citation>
    <scope>NUCLEOTIDE SEQUENCE [LARGE SCALE GENOMIC DNA]</scope>
    <source>
        <strain evidence="1 2">DSM 3645</strain>
    </source>
</reference>
<dbReference type="RefSeq" id="WP_002653222.1">
    <property type="nucleotide sequence ID" value="NZ_CH672376.1"/>
</dbReference>
<gene>
    <name evidence="1" type="ORF">DSM3645_26639</name>
</gene>
<accession>A3ZY58</accession>
<dbReference type="HOGENOM" id="CLU_884727_0_0_0"/>
<evidence type="ECO:0000313" key="2">
    <source>
        <dbReference type="Proteomes" id="UP000004358"/>
    </source>
</evidence>
<dbReference type="Gene3D" id="3.30.110.170">
    <property type="entry name" value="Protein of unknown function (DUF541), domain 1"/>
    <property type="match status" value="1"/>
</dbReference>
<name>A3ZY58_9BACT</name>
<dbReference type="EMBL" id="AANZ01000020">
    <property type="protein sequence ID" value="EAQ78529.1"/>
    <property type="molecule type" value="Genomic_DNA"/>
</dbReference>
<sequence length="314" mass="34269">MLNLRNLALWAFAILAMVTSIDQTWATEPGVIKSDGTHILKRNPAELKLSIELLGRGKTLKEALSKLKEKQTAAQDIVQALGAEMDSLTFDDPTTTSRSSEMMEKMREVIRSRVRNSGGPTPEGLKVQETITVSSKLQIHWKLQAEDVIAKLEEVTALRKKIEESDIAGVEGEEISLADQELMEEAEAFGYNSFSSGEEIKPGTPQISYRASITSQERRDALKAAFATARSNAAELAAAAGMKVTGLRSMEANSSGLSPNLQNYYRYGGGYREESDADVETDPLQAASPKFAEIPFVFVISAQFNVVAEESDGN</sequence>
<dbReference type="Pfam" id="PF04402">
    <property type="entry name" value="SIMPL"/>
    <property type="match status" value="1"/>
</dbReference>
<organism evidence="1 2">
    <name type="scientific">Blastopirellula marina DSM 3645</name>
    <dbReference type="NCBI Taxonomy" id="314230"/>
    <lineage>
        <taxon>Bacteria</taxon>
        <taxon>Pseudomonadati</taxon>
        <taxon>Planctomycetota</taxon>
        <taxon>Planctomycetia</taxon>
        <taxon>Pirellulales</taxon>
        <taxon>Pirellulaceae</taxon>
        <taxon>Blastopirellula</taxon>
    </lineage>
</organism>
<proteinExistence type="predicted"/>
<dbReference type="InterPro" id="IPR007497">
    <property type="entry name" value="SIMPL/DUF541"/>
</dbReference>
<protein>
    <recommendedName>
        <fullName evidence="3">DUF541 domain-containing protein</fullName>
    </recommendedName>
</protein>
<dbReference type="Proteomes" id="UP000004358">
    <property type="component" value="Unassembled WGS sequence"/>
</dbReference>
<evidence type="ECO:0008006" key="3">
    <source>
        <dbReference type="Google" id="ProtNLM"/>
    </source>
</evidence>
<dbReference type="AlphaFoldDB" id="A3ZY58"/>
<comment type="caution">
    <text evidence="1">The sequence shown here is derived from an EMBL/GenBank/DDBJ whole genome shotgun (WGS) entry which is preliminary data.</text>
</comment>